<dbReference type="Proteomes" id="UP000478417">
    <property type="component" value="Unassembled WGS sequence"/>
</dbReference>
<dbReference type="RefSeq" id="WP_163961265.1">
    <property type="nucleotide sequence ID" value="NZ_JAAGNX010000001.1"/>
</dbReference>
<keyword evidence="1" id="KW-0812">Transmembrane</keyword>
<proteinExistence type="predicted"/>
<keyword evidence="1" id="KW-0472">Membrane</keyword>
<sequence>MQEAHKKKAGSRSLWVWVILAFVILISAWTCLIIVASKNQPEVIEIQEP</sequence>
<feature type="transmembrane region" description="Helical" evidence="1">
    <location>
        <begin position="14"/>
        <end position="36"/>
    </location>
</feature>
<evidence type="ECO:0000256" key="1">
    <source>
        <dbReference type="SAM" id="Phobius"/>
    </source>
</evidence>
<keyword evidence="1" id="KW-1133">Transmembrane helix</keyword>
<protein>
    <submittedName>
        <fullName evidence="2">Uncharacterized protein</fullName>
    </submittedName>
</protein>
<reference evidence="2 3" key="1">
    <citation type="submission" date="2020-02" db="EMBL/GenBank/DDBJ databases">
        <title>Albibacoteraceae fam. nov., the first described family within the subdivision 4 Verrucomicrobia.</title>
        <authorList>
            <person name="Xi F."/>
        </authorList>
    </citation>
    <scope>NUCLEOTIDE SEQUENCE [LARGE SCALE GENOMIC DNA]</scope>
    <source>
        <strain evidence="2 3">CK1056</strain>
    </source>
</reference>
<name>A0A6B2LXP4_9BACT</name>
<evidence type="ECO:0000313" key="2">
    <source>
        <dbReference type="EMBL" id="NDV60862.1"/>
    </source>
</evidence>
<dbReference type="AlphaFoldDB" id="A0A6B2LXP4"/>
<accession>A0A6B2LXP4</accession>
<gene>
    <name evidence="2" type="ORF">G0Q06_00180</name>
</gene>
<dbReference type="EMBL" id="JAAGNX010000001">
    <property type="protein sequence ID" value="NDV60862.1"/>
    <property type="molecule type" value="Genomic_DNA"/>
</dbReference>
<keyword evidence="3" id="KW-1185">Reference proteome</keyword>
<organism evidence="2 3">
    <name type="scientific">Oceanipulchritudo coccoides</name>
    <dbReference type="NCBI Taxonomy" id="2706888"/>
    <lineage>
        <taxon>Bacteria</taxon>
        <taxon>Pseudomonadati</taxon>
        <taxon>Verrucomicrobiota</taxon>
        <taxon>Opitutia</taxon>
        <taxon>Puniceicoccales</taxon>
        <taxon>Oceanipulchritudinaceae</taxon>
        <taxon>Oceanipulchritudo</taxon>
    </lineage>
</organism>
<evidence type="ECO:0000313" key="3">
    <source>
        <dbReference type="Proteomes" id="UP000478417"/>
    </source>
</evidence>
<comment type="caution">
    <text evidence="2">The sequence shown here is derived from an EMBL/GenBank/DDBJ whole genome shotgun (WGS) entry which is preliminary data.</text>
</comment>